<protein>
    <submittedName>
        <fullName evidence="2">VOC family protein</fullName>
    </submittedName>
</protein>
<dbReference type="PANTHER" id="PTHR36437:SF2">
    <property type="entry name" value="GLYOXALASE_BLEOMYCIN RESISTANCE PROTEIN_DIOXYGENASE"/>
    <property type="match status" value="1"/>
</dbReference>
<dbReference type="PANTHER" id="PTHR36437">
    <property type="entry name" value="GLYOXALASE/BLEOMYCIN RESISTANCE PROTEIN/DIOXYGENASE"/>
    <property type="match status" value="1"/>
</dbReference>
<sequence length="120" mass="13589">MIRKIATAAVYVEDQQKAKTFWTEKVGFELVREMSMGPGGSWLEVAPKGAETALVIYPRTMMKNWQELKPSLVFECADIDATYQAMKANGVHFEAEPNKMQWGTFAIFHDEDGHSFVLRG</sequence>
<dbReference type="PROSITE" id="PS51819">
    <property type="entry name" value="VOC"/>
    <property type="match status" value="1"/>
</dbReference>
<dbReference type="AlphaFoldDB" id="A0A7X2ZFE6"/>
<feature type="domain" description="VOC" evidence="1">
    <location>
        <begin position="4"/>
        <end position="120"/>
    </location>
</feature>
<dbReference type="RefSeq" id="WP_054796886.1">
    <property type="nucleotide sequence ID" value="NZ_JARTHJ010000202.1"/>
</dbReference>
<comment type="caution">
    <text evidence="2">The sequence shown here is derived from an EMBL/GenBank/DDBJ whole genome shotgun (WGS) entry which is preliminary data.</text>
</comment>
<dbReference type="InterPro" id="IPR029068">
    <property type="entry name" value="Glyas_Bleomycin-R_OHBP_Dase"/>
</dbReference>
<gene>
    <name evidence="2" type="ORF">GNP93_25210</name>
</gene>
<keyword evidence="3" id="KW-1185">Reference proteome</keyword>
<dbReference type="Proteomes" id="UP000450917">
    <property type="component" value="Unassembled WGS sequence"/>
</dbReference>
<dbReference type="Pfam" id="PF00903">
    <property type="entry name" value="Glyoxalase"/>
    <property type="match status" value="1"/>
</dbReference>
<dbReference type="InterPro" id="IPR004360">
    <property type="entry name" value="Glyas_Fos-R_dOase_dom"/>
</dbReference>
<name>A0A7X2ZFE6_9BACL</name>
<organism evidence="2 3">
    <name type="scientific">Paenibacillus validus</name>
    <dbReference type="NCBI Taxonomy" id="44253"/>
    <lineage>
        <taxon>Bacteria</taxon>
        <taxon>Bacillati</taxon>
        <taxon>Bacillota</taxon>
        <taxon>Bacilli</taxon>
        <taxon>Bacillales</taxon>
        <taxon>Paenibacillaceae</taxon>
        <taxon>Paenibacillus</taxon>
    </lineage>
</organism>
<evidence type="ECO:0000313" key="3">
    <source>
        <dbReference type="Proteomes" id="UP000450917"/>
    </source>
</evidence>
<evidence type="ECO:0000259" key="1">
    <source>
        <dbReference type="PROSITE" id="PS51819"/>
    </source>
</evidence>
<dbReference type="Gene3D" id="3.10.180.10">
    <property type="entry name" value="2,3-Dihydroxybiphenyl 1,2-Dioxygenase, domain 1"/>
    <property type="match status" value="1"/>
</dbReference>
<accession>A0A7X2ZFE6</accession>
<proteinExistence type="predicted"/>
<dbReference type="InterPro" id="IPR037523">
    <property type="entry name" value="VOC_core"/>
</dbReference>
<dbReference type="EMBL" id="WNZX01000036">
    <property type="protein sequence ID" value="MUG73907.1"/>
    <property type="molecule type" value="Genomic_DNA"/>
</dbReference>
<dbReference type="SUPFAM" id="SSF54593">
    <property type="entry name" value="Glyoxalase/Bleomycin resistance protein/Dihydroxybiphenyl dioxygenase"/>
    <property type="match status" value="1"/>
</dbReference>
<reference evidence="2 3" key="1">
    <citation type="submission" date="2019-11" db="EMBL/GenBank/DDBJ databases">
        <title>Draft genome sequences of five Paenibacillus species of dairy origin.</title>
        <authorList>
            <person name="Olajide A.M."/>
            <person name="Chen S."/>
            <person name="Lapointe G."/>
        </authorList>
    </citation>
    <scope>NUCLEOTIDE SEQUENCE [LARGE SCALE GENOMIC DNA]</scope>
    <source>
        <strain evidence="2 3">2CS3</strain>
    </source>
</reference>
<evidence type="ECO:0000313" key="2">
    <source>
        <dbReference type="EMBL" id="MUG73907.1"/>
    </source>
</evidence>